<dbReference type="EMBL" id="UYYB01096921">
    <property type="protein sequence ID" value="VDM76401.1"/>
    <property type="molecule type" value="Genomic_DNA"/>
</dbReference>
<dbReference type="InterPro" id="IPR034164">
    <property type="entry name" value="Pepsin-like_dom"/>
</dbReference>
<proteinExistence type="inferred from homology"/>
<dbReference type="GO" id="GO:0006508">
    <property type="term" value="P:proteolysis"/>
    <property type="evidence" value="ECO:0007669"/>
    <property type="project" value="InterPro"/>
</dbReference>
<dbReference type="InterPro" id="IPR001969">
    <property type="entry name" value="Aspartic_peptidase_AS"/>
</dbReference>
<dbReference type="SUPFAM" id="SSF50630">
    <property type="entry name" value="Acid proteases"/>
    <property type="match status" value="1"/>
</dbReference>
<dbReference type="GO" id="GO:0005764">
    <property type="term" value="C:lysosome"/>
    <property type="evidence" value="ECO:0007669"/>
    <property type="project" value="TreeGrafter"/>
</dbReference>
<dbReference type="InterPro" id="IPR021109">
    <property type="entry name" value="Peptidase_aspartic_dom_sf"/>
</dbReference>
<dbReference type="GO" id="GO:0004190">
    <property type="term" value="F:aspartic-type endopeptidase activity"/>
    <property type="evidence" value="ECO:0007669"/>
    <property type="project" value="InterPro"/>
</dbReference>
<dbReference type="Gene3D" id="2.40.70.10">
    <property type="entry name" value="Acid Proteases"/>
    <property type="match status" value="1"/>
</dbReference>
<dbReference type="InterPro" id="IPR001461">
    <property type="entry name" value="Aspartic_peptidase_A1"/>
</dbReference>
<keyword evidence="2" id="KW-1015">Disulfide bond</keyword>
<protein>
    <recommendedName>
        <fullName evidence="3">Peptidase A1 domain-containing protein</fullName>
    </recommendedName>
</protein>
<name>A0A3P7ITX7_STRVU</name>
<dbReference type="OrthoDB" id="5839471at2759"/>
<dbReference type="PANTHER" id="PTHR47966">
    <property type="entry name" value="BETA-SITE APP-CLEAVING ENZYME, ISOFORM A-RELATED"/>
    <property type="match status" value="1"/>
</dbReference>
<keyword evidence="5" id="KW-1185">Reference proteome</keyword>
<evidence type="ECO:0000256" key="2">
    <source>
        <dbReference type="PIRSR" id="PIRSR601461-2"/>
    </source>
</evidence>
<dbReference type="InterPro" id="IPR033121">
    <property type="entry name" value="PEPTIDASE_A1"/>
</dbReference>
<gene>
    <name evidence="4" type="ORF">SVUK_LOCUS11399</name>
</gene>
<evidence type="ECO:0000313" key="4">
    <source>
        <dbReference type="EMBL" id="VDM76401.1"/>
    </source>
</evidence>
<sequence>MLRKGTWAAHLKEMEVKRVKMAKEGNEAYNQKLYNYDDVEYIGIITVGSPDQSFRVVLDTGSSIFWIPDYTCAASTPEVCDESACDPGVACQVFCPEKVCCKKEEIVRTRNPCRGKNFFASTNSSTYIPMSGRWRMFYAQGSAEGFYGNDTVRFGEVGTKQLEVHGSQFGQAEKISDDFTDSRFLLHEFKLLQEPLDGVLGMAFAAQMFRGPLPIFERAWKLGLVDPIFTFYMKRGDGYSEFFKHSLGTIDSYSYTKYAWALS</sequence>
<comment type="similarity">
    <text evidence="1">Belongs to the peptidase A1 family.</text>
</comment>
<dbReference type="PANTHER" id="PTHR47966:SF45">
    <property type="entry name" value="PEPTIDASE A1 DOMAIN-CONTAINING PROTEIN"/>
    <property type="match status" value="1"/>
</dbReference>
<accession>A0A3P7ITX7</accession>
<dbReference type="CDD" id="cd05471">
    <property type="entry name" value="pepsin_like"/>
    <property type="match status" value="1"/>
</dbReference>
<dbReference type="Pfam" id="PF00026">
    <property type="entry name" value="Asp"/>
    <property type="match status" value="1"/>
</dbReference>
<organism evidence="4 5">
    <name type="scientific">Strongylus vulgaris</name>
    <name type="common">Blood worm</name>
    <dbReference type="NCBI Taxonomy" id="40348"/>
    <lineage>
        <taxon>Eukaryota</taxon>
        <taxon>Metazoa</taxon>
        <taxon>Ecdysozoa</taxon>
        <taxon>Nematoda</taxon>
        <taxon>Chromadorea</taxon>
        <taxon>Rhabditida</taxon>
        <taxon>Rhabditina</taxon>
        <taxon>Rhabditomorpha</taxon>
        <taxon>Strongyloidea</taxon>
        <taxon>Strongylidae</taxon>
        <taxon>Strongylus</taxon>
    </lineage>
</organism>
<dbReference type="AlphaFoldDB" id="A0A3P7ITX7"/>
<evidence type="ECO:0000256" key="1">
    <source>
        <dbReference type="ARBA" id="ARBA00007447"/>
    </source>
</evidence>
<dbReference type="PROSITE" id="PS51767">
    <property type="entry name" value="PEPTIDASE_A1"/>
    <property type="match status" value="1"/>
</dbReference>
<reference evidence="4 5" key="1">
    <citation type="submission" date="2018-11" db="EMBL/GenBank/DDBJ databases">
        <authorList>
            <consortium name="Pathogen Informatics"/>
        </authorList>
    </citation>
    <scope>NUCLEOTIDE SEQUENCE [LARGE SCALE GENOMIC DNA]</scope>
</reference>
<feature type="disulfide bond" evidence="2">
    <location>
        <begin position="72"/>
        <end position="113"/>
    </location>
</feature>
<evidence type="ECO:0000259" key="3">
    <source>
        <dbReference type="PROSITE" id="PS51767"/>
    </source>
</evidence>
<dbReference type="PROSITE" id="PS00141">
    <property type="entry name" value="ASP_PROTEASE"/>
    <property type="match status" value="1"/>
</dbReference>
<evidence type="ECO:0000313" key="5">
    <source>
        <dbReference type="Proteomes" id="UP000270094"/>
    </source>
</evidence>
<feature type="domain" description="Peptidase A1" evidence="3">
    <location>
        <begin position="41"/>
        <end position="263"/>
    </location>
</feature>
<dbReference type="Proteomes" id="UP000270094">
    <property type="component" value="Unassembled WGS sequence"/>
</dbReference>